<protein>
    <submittedName>
        <fullName evidence="2">Uncharacterized protein</fullName>
    </submittedName>
</protein>
<dbReference type="AlphaFoldDB" id="A0A3S5C771"/>
<comment type="caution">
    <text evidence="2">The sequence shown here is derived from an EMBL/GenBank/DDBJ whole genome shotgun (WGS) entry which is preliminary data.</text>
</comment>
<dbReference type="Proteomes" id="UP000784294">
    <property type="component" value="Unassembled WGS sequence"/>
</dbReference>
<keyword evidence="3" id="KW-1185">Reference proteome</keyword>
<feature type="compositionally biased region" description="Basic and acidic residues" evidence="1">
    <location>
        <begin position="105"/>
        <end position="120"/>
    </location>
</feature>
<proteinExistence type="predicted"/>
<evidence type="ECO:0000256" key="1">
    <source>
        <dbReference type="SAM" id="MobiDB-lite"/>
    </source>
</evidence>
<accession>A0A3S5C771</accession>
<gene>
    <name evidence="2" type="ORF">PXEA_LOCUS33287</name>
</gene>
<feature type="region of interest" description="Disordered" evidence="1">
    <location>
        <begin position="105"/>
        <end position="126"/>
    </location>
</feature>
<evidence type="ECO:0000313" key="3">
    <source>
        <dbReference type="Proteomes" id="UP000784294"/>
    </source>
</evidence>
<organism evidence="2 3">
    <name type="scientific">Protopolystoma xenopodis</name>
    <dbReference type="NCBI Taxonomy" id="117903"/>
    <lineage>
        <taxon>Eukaryota</taxon>
        <taxon>Metazoa</taxon>
        <taxon>Spiralia</taxon>
        <taxon>Lophotrochozoa</taxon>
        <taxon>Platyhelminthes</taxon>
        <taxon>Monogenea</taxon>
        <taxon>Polyopisthocotylea</taxon>
        <taxon>Polystomatidea</taxon>
        <taxon>Polystomatidae</taxon>
        <taxon>Protopolystoma</taxon>
    </lineage>
</organism>
<sequence>MKVWHRTSPVSLVTPAPSGVDRLLGTCTVDLSLLASQLAFEEAAVSVASMGRLPDYPGSPDSRTPLSTILAGRLDWLYGWYYVVDTAGRRRGELLVGVRLRRGRPRDASTDGLGEKDPELWRPPSPNHLPAVTIPSTSLSIWTPSTLLNPTARPETISLANSGLRNRLSSADQQLSESAEQAGPDNTMWSCLRSTRKLDVAFGIVDLVKCWLEYTSRKNSRGC</sequence>
<reference evidence="2" key="1">
    <citation type="submission" date="2018-11" db="EMBL/GenBank/DDBJ databases">
        <authorList>
            <consortium name="Pathogen Informatics"/>
        </authorList>
    </citation>
    <scope>NUCLEOTIDE SEQUENCE</scope>
</reference>
<dbReference type="EMBL" id="CAAALY010262757">
    <property type="protein sequence ID" value="VEL39847.1"/>
    <property type="molecule type" value="Genomic_DNA"/>
</dbReference>
<name>A0A3S5C771_9PLAT</name>
<evidence type="ECO:0000313" key="2">
    <source>
        <dbReference type="EMBL" id="VEL39847.1"/>
    </source>
</evidence>